<dbReference type="GeneID" id="35557211"/>
<dbReference type="AlphaFoldDB" id="A0A1T5AP53"/>
<evidence type="ECO:0000256" key="1">
    <source>
        <dbReference type="SAM" id="Phobius"/>
    </source>
</evidence>
<protein>
    <submittedName>
        <fullName evidence="2">Uncharacterized protein</fullName>
    </submittedName>
</protein>
<keyword evidence="3" id="KW-1185">Reference proteome</keyword>
<dbReference type="RefSeq" id="WP_013360350.1">
    <property type="nucleotide sequence ID" value="NZ_CP154629.1"/>
</dbReference>
<keyword evidence="1" id="KW-1133">Transmembrane helix</keyword>
<accession>A0A1T5AP53</accession>
<feature type="transmembrane region" description="Helical" evidence="1">
    <location>
        <begin position="38"/>
        <end position="59"/>
    </location>
</feature>
<sequence length="76" mass="8644">MKRIIPIVITIVVCVYLFVYAVMTLKGMSLSEPLGIKLFMLSIGAISIGVMFAMVIALFRRLREIKEEEDDDISKY</sequence>
<organism evidence="2 3">
    <name type="scientific">Acetoanaerobium noterae</name>
    <dbReference type="NCBI Taxonomy" id="745369"/>
    <lineage>
        <taxon>Bacteria</taxon>
        <taxon>Bacillati</taxon>
        <taxon>Bacillota</taxon>
        <taxon>Clostridia</taxon>
        <taxon>Peptostreptococcales</taxon>
        <taxon>Filifactoraceae</taxon>
        <taxon>Acetoanaerobium</taxon>
    </lineage>
</organism>
<evidence type="ECO:0000313" key="3">
    <source>
        <dbReference type="Proteomes" id="UP000243406"/>
    </source>
</evidence>
<keyword evidence="1" id="KW-0812">Transmembrane</keyword>
<gene>
    <name evidence="2" type="ORF">SAMN02745120_1078</name>
</gene>
<evidence type="ECO:0000313" key="2">
    <source>
        <dbReference type="EMBL" id="SKB36831.1"/>
    </source>
</evidence>
<feature type="transmembrane region" description="Helical" evidence="1">
    <location>
        <begin position="7"/>
        <end position="26"/>
    </location>
</feature>
<keyword evidence="1" id="KW-0472">Membrane</keyword>
<dbReference type="Proteomes" id="UP000243406">
    <property type="component" value="Unassembled WGS sequence"/>
</dbReference>
<name>A0A1T5AP53_9FIRM</name>
<proteinExistence type="predicted"/>
<dbReference type="EMBL" id="FUYN01000002">
    <property type="protein sequence ID" value="SKB36831.1"/>
    <property type="molecule type" value="Genomic_DNA"/>
</dbReference>
<reference evidence="3" key="1">
    <citation type="submission" date="2017-02" db="EMBL/GenBank/DDBJ databases">
        <authorList>
            <person name="Varghese N."/>
            <person name="Submissions S."/>
        </authorList>
    </citation>
    <scope>NUCLEOTIDE SEQUENCE [LARGE SCALE GENOMIC DNA]</scope>
    <source>
        <strain evidence="3">ATCC 35199</strain>
    </source>
</reference>